<gene>
    <name evidence="2" type="ORF">ACEU3E_06405</name>
</gene>
<dbReference type="InterPro" id="IPR006528">
    <property type="entry name" value="Phage_head_morphogenesis_dom"/>
</dbReference>
<comment type="caution">
    <text evidence="2">The sequence shown here is derived from an EMBL/GenBank/DDBJ whole genome shotgun (WGS) entry which is preliminary data.</text>
</comment>
<evidence type="ECO:0000259" key="1">
    <source>
        <dbReference type="Pfam" id="PF04233"/>
    </source>
</evidence>
<proteinExistence type="predicted"/>
<dbReference type="RefSeq" id="WP_373950081.1">
    <property type="nucleotide sequence ID" value="NZ_JBHDLN010000003.1"/>
</dbReference>
<sequence>MRKLAKLLAGLDDPFQIVKRIRAFAYSKEMDDYALATASRMVTHLFTDAGRTWRQAARRNSQGRLINEALRKELQGSINGAVRHQIERNATIIKSLPLDVSKLVTEHILAESMKGVRANDIAEQIKELFPEKSNARAELIARTETSKTSTALTRARSENLGVGWYVWRTSEDSRVRDSHALMNGVLVRWSDPPSPEQLDGEKRSYGHYHAGEIFYCRCYGEPVIDRDLIAWPAKVYYGGRIQKMTRKQFETLFFRV</sequence>
<name>A0ABV4UVD1_9BACL</name>
<dbReference type="Proteomes" id="UP001575622">
    <property type="component" value="Unassembled WGS sequence"/>
</dbReference>
<evidence type="ECO:0000313" key="3">
    <source>
        <dbReference type="Proteomes" id="UP001575622"/>
    </source>
</evidence>
<reference evidence="2 3" key="1">
    <citation type="submission" date="2024-09" db="EMBL/GenBank/DDBJ databases">
        <authorList>
            <person name="Makale K.P.P."/>
            <person name="Makhzoum A."/>
            <person name="Rantong G."/>
            <person name="Rahube T.O."/>
        </authorList>
    </citation>
    <scope>NUCLEOTIDE SEQUENCE [LARGE SCALE GENOMIC DNA]</scope>
    <source>
        <strain evidence="2 3">KM_D13</strain>
    </source>
</reference>
<keyword evidence="3" id="KW-1185">Reference proteome</keyword>
<protein>
    <submittedName>
        <fullName evidence="2">Phage minor head protein</fullName>
    </submittedName>
</protein>
<dbReference type="Pfam" id="PF04233">
    <property type="entry name" value="Phage_Mu_F"/>
    <property type="match status" value="1"/>
</dbReference>
<accession>A0ABV4UVD1</accession>
<dbReference type="NCBIfam" id="TIGR01641">
    <property type="entry name" value="phageSPP1_gp7"/>
    <property type="match status" value="1"/>
</dbReference>
<dbReference type="EMBL" id="JBHDLN010000003">
    <property type="protein sequence ID" value="MFB0841792.1"/>
    <property type="molecule type" value="Genomic_DNA"/>
</dbReference>
<feature type="domain" description="Phage head morphogenesis" evidence="1">
    <location>
        <begin position="107"/>
        <end position="218"/>
    </location>
</feature>
<evidence type="ECO:0000313" key="2">
    <source>
        <dbReference type="EMBL" id="MFB0841792.1"/>
    </source>
</evidence>
<organism evidence="2 3">
    <name type="scientific">Paenibacillus oleatilyticus</name>
    <dbReference type="NCBI Taxonomy" id="2594886"/>
    <lineage>
        <taxon>Bacteria</taxon>
        <taxon>Bacillati</taxon>
        <taxon>Bacillota</taxon>
        <taxon>Bacilli</taxon>
        <taxon>Bacillales</taxon>
        <taxon>Paenibacillaceae</taxon>
        <taxon>Paenibacillus</taxon>
    </lineage>
</organism>